<dbReference type="Pfam" id="PF03169">
    <property type="entry name" value="OPT"/>
    <property type="match status" value="1"/>
</dbReference>
<keyword evidence="2" id="KW-0813">Transport</keyword>
<evidence type="ECO:0000256" key="1">
    <source>
        <dbReference type="ARBA" id="ARBA00004141"/>
    </source>
</evidence>
<feature type="transmembrane region" description="Helical" evidence="6">
    <location>
        <begin position="74"/>
        <end position="93"/>
    </location>
</feature>
<evidence type="ECO:0000256" key="3">
    <source>
        <dbReference type="ARBA" id="ARBA00022692"/>
    </source>
</evidence>
<feature type="transmembrane region" description="Helical" evidence="6">
    <location>
        <begin position="609"/>
        <end position="626"/>
    </location>
</feature>
<dbReference type="Proteomes" id="UP000077786">
    <property type="component" value="Unassembled WGS sequence"/>
</dbReference>
<keyword evidence="5 6" id="KW-0472">Membrane</keyword>
<dbReference type="RefSeq" id="WP_064273086.1">
    <property type="nucleotide sequence ID" value="NZ_LUTU01000004.1"/>
</dbReference>
<dbReference type="InterPro" id="IPR004813">
    <property type="entry name" value="OPT"/>
</dbReference>
<organism evidence="7 8">
    <name type="scientific">Gluconobacter cerinus</name>
    <dbReference type="NCBI Taxonomy" id="38307"/>
    <lineage>
        <taxon>Bacteria</taxon>
        <taxon>Pseudomonadati</taxon>
        <taxon>Pseudomonadota</taxon>
        <taxon>Alphaproteobacteria</taxon>
        <taxon>Acetobacterales</taxon>
        <taxon>Acetobacteraceae</taxon>
        <taxon>Gluconobacter</taxon>
    </lineage>
</organism>
<dbReference type="EMBL" id="LUTU01000004">
    <property type="protein sequence ID" value="OAJ68756.1"/>
    <property type="molecule type" value="Genomic_DNA"/>
</dbReference>
<feature type="transmembrane region" description="Helical" evidence="6">
    <location>
        <begin position="368"/>
        <end position="386"/>
    </location>
</feature>
<feature type="transmembrane region" description="Helical" evidence="6">
    <location>
        <begin position="99"/>
        <end position="119"/>
    </location>
</feature>
<reference evidence="7 8" key="1">
    <citation type="submission" date="2016-03" db="EMBL/GenBank/DDBJ databases">
        <title>Draft genome sequence of Gluconobacter cerinus strain CECT 9110.</title>
        <authorList>
            <person name="Sainz F."/>
            <person name="Mas A."/>
            <person name="Torija M.J."/>
        </authorList>
    </citation>
    <scope>NUCLEOTIDE SEQUENCE [LARGE SCALE GENOMIC DNA]</scope>
    <source>
        <strain evidence="7 8">CECT 9110</strain>
    </source>
</reference>
<feature type="transmembrane region" description="Helical" evidence="6">
    <location>
        <begin position="535"/>
        <end position="558"/>
    </location>
</feature>
<feature type="transmembrane region" description="Helical" evidence="6">
    <location>
        <begin position="329"/>
        <end position="356"/>
    </location>
</feature>
<feature type="transmembrane region" description="Helical" evidence="6">
    <location>
        <begin position="254"/>
        <end position="277"/>
    </location>
</feature>
<dbReference type="PATRIC" id="fig|38307.3.peg.334"/>
<dbReference type="PANTHER" id="PTHR31645:SF0">
    <property type="entry name" value="OLIGOPEPTIDE TRANSPORTER YGL114W-RELATED"/>
    <property type="match status" value="1"/>
</dbReference>
<feature type="transmembrane region" description="Helical" evidence="6">
    <location>
        <begin position="570"/>
        <end position="589"/>
    </location>
</feature>
<dbReference type="OrthoDB" id="9809340at2"/>
<evidence type="ECO:0000313" key="7">
    <source>
        <dbReference type="EMBL" id="OAJ68756.1"/>
    </source>
</evidence>
<protein>
    <submittedName>
        <fullName evidence="7">Peptide transporter</fullName>
    </submittedName>
</protein>
<feature type="transmembrane region" description="Helical" evidence="6">
    <location>
        <begin position="43"/>
        <end position="62"/>
    </location>
</feature>
<dbReference type="GO" id="GO:0035673">
    <property type="term" value="F:oligopeptide transmembrane transporter activity"/>
    <property type="evidence" value="ECO:0007669"/>
    <property type="project" value="InterPro"/>
</dbReference>
<dbReference type="InterPro" id="IPR045035">
    <property type="entry name" value="YSL-like"/>
</dbReference>
<evidence type="ECO:0000256" key="2">
    <source>
        <dbReference type="ARBA" id="ARBA00022448"/>
    </source>
</evidence>
<dbReference type="InterPro" id="IPR004814">
    <property type="entry name" value="Oligopep_transpt"/>
</dbReference>
<evidence type="ECO:0000313" key="8">
    <source>
        <dbReference type="Proteomes" id="UP000077786"/>
    </source>
</evidence>
<comment type="subcellular location">
    <subcellularLocation>
        <location evidence="1">Membrane</location>
        <topology evidence="1">Multi-pass membrane protein</topology>
    </subcellularLocation>
</comment>
<name>A0A1B6VNF7_9PROT</name>
<gene>
    <name evidence="7" type="ORF">A0123_00316</name>
</gene>
<feature type="transmembrane region" description="Helical" evidence="6">
    <location>
        <begin position="481"/>
        <end position="497"/>
    </location>
</feature>
<sequence length="631" mass="64986">MKLMDSRELTLRGIILGALITVVFTAANVYLGLKIGLTFGSSIPATIISMAVLRLMGGGTMLENNMVQTQASAAGTLSCVFAALPGLIMVGYWHEFPYFVSLLLTLAGGMTGVIFTIPLRRALVKNSDLPYPEGTACAEILRASSPEGDAESLRSLTKGSLVSAAVALATSGLRLLSDGVSAATSFGASVFRLDISFSLALLGTGYLVGIGGGIAMLLGVLMGWGVMVPILGYLNPAADPMAAATGLWLHKVRFIGAGTIAVAAIWTLLALAKPVAIGLKESLSVKHRASQDENDLDLAPRTLIGLSIGLALVLSGLFTQFLWPAMPHGASLVTLVVLGLGACFGLGFLVASACGYMAGIIGSSSSPISGVGIIAIIAISVTLWGLESGGVLSPDQRPTVIAFGLFVLSAITASAAVSNDNLQDLKTGQLVGASPWKQEVALLIGCAVGAVVIPWVLQTLYQAYGFVGAMPRADMDPTRALAAPQPALMAAIATGILSHNLDWLMLEIGAVIGIVLVVADILLKRRNLAMPPLAVGMGIYLPANVSVTIAIGAGLGWLLRKSPKEQGTMIASGFIVGESLVGVAVAALVGATGSTETLALPIPDMVRSGLGWAVFLGIMTWFGRCVRRPTA</sequence>
<feature type="transmembrane region" description="Helical" evidence="6">
    <location>
        <begin position="398"/>
        <end position="419"/>
    </location>
</feature>
<accession>A0A1B6VNF7</accession>
<dbReference type="PANTHER" id="PTHR31645">
    <property type="entry name" value="OLIGOPEPTIDE TRANSPORTER YGL114W-RELATED"/>
    <property type="match status" value="1"/>
</dbReference>
<keyword evidence="3 6" id="KW-0812">Transmembrane</keyword>
<proteinExistence type="predicted"/>
<dbReference type="NCBIfam" id="TIGR00728">
    <property type="entry name" value="OPT_sfam"/>
    <property type="match status" value="1"/>
</dbReference>
<feature type="transmembrane region" description="Helical" evidence="6">
    <location>
        <begin position="298"/>
        <end position="323"/>
    </location>
</feature>
<comment type="caution">
    <text evidence="7">The sequence shown here is derived from an EMBL/GenBank/DDBJ whole genome shotgun (WGS) entry which is preliminary data.</text>
</comment>
<feature type="transmembrane region" description="Helical" evidence="6">
    <location>
        <begin position="9"/>
        <end position="31"/>
    </location>
</feature>
<evidence type="ECO:0000256" key="4">
    <source>
        <dbReference type="ARBA" id="ARBA00022989"/>
    </source>
</evidence>
<evidence type="ECO:0000256" key="5">
    <source>
        <dbReference type="ARBA" id="ARBA00023136"/>
    </source>
</evidence>
<keyword evidence="4 6" id="KW-1133">Transmembrane helix</keyword>
<dbReference type="NCBIfam" id="TIGR00733">
    <property type="entry name" value="OPT family oligopeptide transporter"/>
    <property type="match status" value="1"/>
</dbReference>
<feature type="transmembrane region" description="Helical" evidence="6">
    <location>
        <begin position="504"/>
        <end position="523"/>
    </location>
</feature>
<dbReference type="AlphaFoldDB" id="A0A1B6VNF7"/>
<feature type="transmembrane region" description="Helical" evidence="6">
    <location>
        <begin position="440"/>
        <end position="461"/>
    </location>
</feature>
<dbReference type="GO" id="GO:0016020">
    <property type="term" value="C:membrane"/>
    <property type="evidence" value="ECO:0007669"/>
    <property type="project" value="UniProtKB-SubCell"/>
</dbReference>
<evidence type="ECO:0000256" key="6">
    <source>
        <dbReference type="SAM" id="Phobius"/>
    </source>
</evidence>
<feature type="transmembrane region" description="Helical" evidence="6">
    <location>
        <begin position="206"/>
        <end position="234"/>
    </location>
</feature>